<evidence type="ECO:0000256" key="9">
    <source>
        <dbReference type="ARBA" id="ARBA00023304"/>
    </source>
</evidence>
<organism evidence="15 16">
    <name type="scientific">Citrus sinensis</name>
    <name type="common">Sweet orange</name>
    <name type="synonym">Citrus aurantium var. sinensis</name>
    <dbReference type="NCBI Taxonomy" id="2711"/>
    <lineage>
        <taxon>Eukaryota</taxon>
        <taxon>Viridiplantae</taxon>
        <taxon>Streptophyta</taxon>
        <taxon>Embryophyta</taxon>
        <taxon>Tracheophyta</taxon>
        <taxon>Spermatophyta</taxon>
        <taxon>Magnoliopsida</taxon>
        <taxon>eudicotyledons</taxon>
        <taxon>Gunneridae</taxon>
        <taxon>Pentapetalae</taxon>
        <taxon>rosids</taxon>
        <taxon>malvids</taxon>
        <taxon>Sapindales</taxon>
        <taxon>Rutaceae</taxon>
        <taxon>Aurantioideae</taxon>
        <taxon>Citrus</taxon>
    </lineage>
</organism>
<dbReference type="EMBL" id="KK784995">
    <property type="protein sequence ID" value="KDO54546.1"/>
    <property type="molecule type" value="Genomic_DNA"/>
</dbReference>
<evidence type="ECO:0000256" key="6">
    <source>
        <dbReference type="ARBA" id="ARBA00022723"/>
    </source>
</evidence>
<evidence type="ECO:0000259" key="13">
    <source>
        <dbReference type="PROSITE" id="PS51850"/>
    </source>
</evidence>
<evidence type="ECO:0000256" key="2">
    <source>
        <dbReference type="ARBA" id="ARBA00004864"/>
    </source>
</evidence>
<dbReference type="AlphaFoldDB" id="A0A067EUD8"/>
<feature type="domain" description="KARI C-terminal knotted" evidence="14">
    <location>
        <begin position="293"/>
        <end position="434"/>
    </location>
</feature>
<dbReference type="InterPro" id="IPR008927">
    <property type="entry name" value="6-PGluconate_DH-like_C_sf"/>
</dbReference>
<evidence type="ECO:0000313" key="15">
    <source>
        <dbReference type="EMBL" id="KDO54546.1"/>
    </source>
</evidence>
<dbReference type="InterPro" id="IPR000506">
    <property type="entry name" value="KARI_C"/>
</dbReference>
<name>A0A067EUD8_CITSI</name>
<accession>A0A067EUD8</accession>
<evidence type="ECO:0000256" key="11">
    <source>
        <dbReference type="ARBA" id="ARBA00030593"/>
    </source>
</evidence>
<dbReference type="InterPro" id="IPR013023">
    <property type="entry name" value="KARI"/>
</dbReference>
<dbReference type="PROSITE" id="PS51850">
    <property type="entry name" value="KARI_N"/>
    <property type="match status" value="1"/>
</dbReference>
<protein>
    <recommendedName>
        <fullName evidence="11">Acetohydroxy-acid reductoisomerase</fullName>
    </recommendedName>
    <alternativeName>
        <fullName evidence="10">Alpha-keto-beta-hydroxylacyl reductoisomerase</fullName>
    </alternativeName>
</protein>
<keyword evidence="5 12" id="KW-0028">Amino-acid biosynthesis</keyword>
<evidence type="ECO:0000256" key="10">
    <source>
        <dbReference type="ARBA" id="ARBA00030209"/>
    </source>
</evidence>
<keyword evidence="7 12" id="KW-0460">Magnesium</keyword>
<keyword evidence="9 12" id="KW-0100">Branched-chain amino acid biosynthesis</keyword>
<evidence type="ECO:0000256" key="4">
    <source>
        <dbReference type="ARBA" id="ARBA00010318"/>
    </source>
</evidence>
<dbReference type="Pfam" id="PF07991">
    <property type="entry name" value="KARI_N"/>
    <property type="match status" value="1"/>
</dbReference>
<keyword evidence="6 12" id="KW-0479">Metal-binding</keyword>
<dbReference type="GO" id="GO:0004455">
    <property type="term" value="F:ketol-acid reductoisomerase activity"/>
    <property type="evidence" value="ECO:0007669"/>
    <property type="project" value="UniProtKB-UniRule"/>
</dbReference>
<dbReference type="GO" id="GO:0009099">
    <property type="term" value="P:L-valine biosynthetic process"/>
    <property type="evidence" value="ECO:0007669"/>
    <property type="project" value="UniProtKB-UniRule"/>
</dbReference>
<reference evidence="15 16" key="1">
    <citation type="submission" date="2014-04" db="EMBL/GenBank/DDBJ databases">
        <authorList>
            <consortium name="International Citrus Genome Consortium"/>
            <person name="Gmitter F."/>
            <person name="Chen C."/>
            <person name="Farmerie W."/>
            <person name="Harkins T."/>
            <person name="Desany B."/>
            <person name="Mohiuddin M."/>
            <person name="Kodira C."/>
            <person name="Borodovsky M."/>
            <person name="Lomsadze A."/>
            <person name="Burns P."/>
            <person name="Jenkins J."/>
            <person name="Prochnik S."/>
            <person name="Shu S."/>
            <person name="Chapman J."/>
            <person name="Pitluck S."/>
            <person name="Schmutz J."/>
            <person name="Rokhsar D."/>
        </authorList>
    </citation>
    <scope>NUCLEOTIDE SEQUENCE</scope>
</reference>
<comment type="pathway">
    <text evidence="2">Amino-acid biosynthesis; L-valine biosynthesis; L-valine from pyruvate: step 2/4.</text>
</comment>
<feature type="domain" description="KARI N-terminal Rossmann" evidence="13">
    <location>
        <begin position="94"/>
        <end position="292"/>
    </location>
</feature>
<dbReference type="GO" id="GO:0009097">
    <property type="term" value="P:isoleucine biosynthetic process"/>
    <property type="evidence" value="ECO:0007669"/>
    <property type="project" value="UniProtKB-UniRule"/>
</dbReference>
<dbReference type="Gene3D" id="3.40.50.720">
    <property type="entry name" value="NAD(P)-binding Rossmann-like Domain"/>
    <property type="match status" value="1"/>
</dbReference>
<dbReference type="Proteomes" id="UP000027120">
    <property type="component" value="Unassembled WGS sequence"/>
</dbReference>
<feature type="binding site" evidence="12">
    <location>
        <position position="301"/>
    </location>
    <ligand>
        <name>Mg(2+)</name>
        <dbReference type="ChEBI" id="CHEBI:18420"/>
        <label>2</label>
    </ligand>
</feature>
<keyword evidence="8 12" id="KW-0560">Oxidoreductase</keyword>
<dbReference type="UniPathway" id="UPA00047">
    <property type="reaction ID" value="UER00056"/>
</dbReference>
<dbReference type="InterPro" id="IPR013328">
    <property type="entry name" value="6PGD_dom2"/>
</dbReference>
<dbReference type="Pfam" id="PF01450">
    <property type="entry name" value="KARI_C"/>
    <property type="match status" value="1"/>
</dbReference>
<dbReference type="InterPro" id="IPR013116">
    <property type="entry name" value="KARI_N"/>
</dbReference>
<evidence type="ECO:0000256" key="8">
    <source>
        <dbReference type="ARBA" id="ARBA00023002"/>
    </source>
</evidence>
<dbReference type="UniPathway" id="UPA00049">
    <property type="reaction ID" value="UER00060"/>
</dbReference>
<dbReference type="Gene3D" id="1.10.1040.10">
    <property type="entry name" value="N-(1-d-carboxylethyl)-l-norvaline Dehydrogenase, domain 2"/>
    <property type="match status" value="1"/>
</dbReference>
<dbReference type="GO" id="GO:0046872">
    <property type="term" value="F:metal ion binding"/>
    <property type="evidence" value="ECO:0007669"/>
    <property type="project" value="UniProtKB-UniRule"/>
</dbReference>
<evidence type="ECO:0000259" key="14">
    <source>
        <dbReference type="PROSITE" id="PS51851"/>
    </source>
</evidence>
<evidence type="ECO:0000256" key="12">
    <source>
        <dbReference type="PROSITE-ProRule" id="PRU01198"/>
    </source>
</evidence>
<dbReference type="SUPFAM" id="SSF51735">
    <property type="entry name" value="NAD(P)-binding Rossmann-fold domains"/>
    <property type="match status" value="1"/>
</dbReference>
<dbReference type="FunFam" id="3.40.50.720:FF:000146">
    <property type="entry name" value="Ketol-acid reductoisomerase"/>
    <property type="match status" value="1"/>
</dbReference>
<evidence type="ECO:0000256" key="3">
    <source>
        <dbReference type="ARBA" id="ARBA00004885"/>
    </source>
</evidence>
<dbReference type="InterPro" id="IPR036291">
    <property type="entry name" value="NAD(P)-bd_dom_sf"/>
</dbReference>
<gene>
    <name evidence="15" type="ORF">CISIN_1g007951mg</name>
</gene>
<evidence type="ECO:0000256" key="5">
    <source>
        <dbReference type="ARBA" id="ARBA00022605"/>
    </source>
</evidence>
<dbReference type="PANTHER" id="PTHR21371">
    <property type="entry name" value="KETOL-ACID REDUCTOISOMERASE, MITOCHONDRIAL"/>
    <property type="match status" value="1"/>
</dbReference>
<evidence type="ECO:0000256" key="7">
    <source>
        <dbReference type="ARBA" id="ARBA00022842"/>
    </source>
</evidence>
<feature type="binding site" evidence="12">
    <location>
        <position position="305"/>
    </location>
    <ligand>
        <name>Mg(2+)</name>
        <dbReference type="ChEBI" id="CHEBI:18420"/>
        <label>1</label>
    </ligand>
</feature>
<dbReference type="SMR" id="A0A067EUD8"/>
<comment type="cofactor">
    <cofactor evidence="1">
        <name>Mg(2+)</name>
        <dbReference type="ChEBI" id="CHEBI:18420"/>
    </cofactor>
</comment>
<dbReference type="PROSITE" id="PS51851">
    <property type="entry name" value="KARI_C"/>
    <property type="match status" value="1"/>
</dbReference>
<comment type="pathway">
    <text evidence="3">Amino-acid biosynthesis; L-isoleucine biosynthesis; L-isoleucine from 2-oxobutanoate: step 2/4.</text>
</comment>
<keyword evidence="16" id="KW-1185">Reference proteome</keyword>
<evidence type="ECO:0000313" key="16">
    <source>
        <dbReference type="Proteomes" id="UP000027120"/>
    </source>
</evidence>
<sequence>MAAATLPFSRPIPKFSPSPSSETLKEALKHLNLASFSSTAKSLRALKTTTGRGSALSAWMASETALKTPFLLDFETSVFKKDMISLADRDEYIVRGGRDLFNLLPDAFNGINQIGVIGWGSQGPAQAQNLRDSLAEAKSDIVVKVGLRKGSRSFAEARAAGFTEENGTLGDIYETISGSDLVLLLISDAAQADNYEKIFSCMKPNSILGLSHGFLLGHLQSMGLDFPKNIGVIAVCPKGMGPSVRRLYVQGKEINGAGINSSFAVHQDVDGRATNVALGWSVALGSPFTFATTLEQEYRSDIFGERGILLGAVHGIVESLFRRFTENGMNEDLAYKNTVECITGIISKIISTQGMLAVYNSFSGEDKKEFEKAYSASYYPCMEILYECYEDVAAGSEIRSVVLAGRRFYEKEGLPAFPMGKIDQTRIPINTSSR</sequence>
<feature type="binding site" evidence="12">
    <location>
        <position position="301"/>
    </location>
    <ligand>
        <name>Mg(2+)</name>
        <dbReference type="ChEBI" id="CHEBI:18420"/>
        <label>1</label>
    </ligand>
</feature>
<dbReference type="PANTHER" id="PTHR21371:SF1">
    <property type="entry name" value="KETOL-ACID REDUCTOISOMERASE, MITOCHONDRIAL"/>
    <property type="match status" value="1"/>
</dbReference>
<comment type="similarity">
    <text evidence="4 12">Belongs to the ketol-acid reductoisomerase family.</text>
</comment>
<proteinExistence type="inferred from homology"/>
<dbReference type="SUPFAM" id="SSF48179">
    <property type="entry name" value="6-phosphogluconate dehydrogenase C-terminal domain-like"/>
    <property type="match status" value="1"/>
</dbReference>
<evidence type="ECO:0000256" key="1">
    <source>
        <dbReference type="ARBA" id="ARBA00001946"/>
    </source>
</evidence>
<comment type="caution">
    <text evidence="12">Lacks conserved residue(s) required for the propagation of feature annotation.</text>
</comment>